<accession>A0A1R2CQL0</accession>
<organism evidence="1 2">
    <name type="scientific">Stentor coeruleus</name>
    <dbReference type="NCBI Taxonomy" id="5963"/>
    <lineage>
        <taxon>Eukaryota</taxon>
        <taxon>Sar</taxon>
        <taxon>Alveolata</taxon>
        <taxon>Ciliophora</taxon>
        <taxon>Postciliodesmatophora</taxon>
        <taxon>Heterotrichea</taxon>
        <taxon>Heterotrichida</taxon>
        <taxon>Stentoridae</taxon>
        <taxon>Stentor</taxon>
    </lineage>
</organism>
<gene>
    <name evidence="1" type="ORF">SteCoe_6185</name>
</gene>
<dbReference type="AlphaFoldDB" id="A0A1R2CQL0"/>
<sequence length="88" mass="10186">MANNDQAFSRLLSSIPRFDKLGVNVTSQQIMDYYDTLEGHNQSDLFIEQPLMEKLGKSLKGQVEYNATLFRVKTIGKLIDQLYDLKYH</sequence>
<name>A0A1R2CQL0_9CILI</name>
<keyword evidence="2" id="KW-1185">Reference proteome</keyword>
<proteinExistence type="predicted"/>
<evidence type="ECO:0000313" key="1">
    <source>
        <dbReference type="EMBL" id="OMJ91294.1"/>
    </source>
</evidence>
<dbReference type="EMBL" id="MPUH01000084">
    <property type="protein sequence ID" value="OMJ91294.1"/>
    <property type="molecule type" value="Genomic_DNA"/>
</dbReference>
<protein>
    <submittedName>
        <fullName evidence="1">Uncharacterized protein</fullName>
    </submittedName>
</protein>
<reference evidence="1 2" key="1">
    <citation type="submission" date="2016-11" db="EMBL/GenBank/DDBJ databases">
        <title>The macronuclear genome of Stentor coeruleus: a giant cell with tiny introns.</title>
        <authorList>
            <person name="Slabodnick M."/>
            <person name="Ruby J.G."/>
            <person name="Reiff S.B."/>
            <person name="Swart E.C."/>
            <person name="Gosai S."/>
            <person name="Prabakaran S."/>
            <person name="Witkowska E."/>
            <person name="Larue G.E."/>
            <person name="Fisher S."/>
            <person name="Freeman R.M."/>
            <person name="Gunawardena J."/>
            <person name="Chu W."/>
            <person name="Stover N.A."/>
            <person name="Gregory B.D."/>
            <person name="Nowacki M."/>
            <person name="Derisi J."/>
            <person name="Roy S.W."/>
            <person name="Marshall W.F."/>
            <person name="Sood P."/>
        </authorList>
    </citation>
    <scope>NUCLEOTIDE SEQUENCE [LARGE SCALE GENOMIC DNA]</scope>
    <source>
        <strain evidence="1">WM001</strain>
    </source>
</reference>
<evidence type="ECO:0000313" key="2">
    <source>
        <dbReference type="Proteomes" id="UP000187209"/>
    </source>
</evidence>
<comment type="caution">
    <text evidence="1">The sequence shown here is derived from an EMBL/GenBank/DDBJ whole genome shotgun (WGS) entry which is preliminary data.</text>
</comment>
<dbReference type="Proteomes" id="UP000187209">
    <property type="component" value="Unassembled WGS sequence"/>
</dbReference>